<sequence length="91" mass="10270">MSATRPFSWLSRWLDRRIDARIAVHEARRTDQMMAGLRRMREARTATAVAARLPGHDRLAEEATADIHAATAIACRMRSVRQSPSPDQEEG</sequence>
<name>A0ABU9ZD82_9HYPH</name>
<reference evidence="1 2" key="1">
    <citation type="journal article" date="2023" name="PLoS ONE">
        <title>Complete genome assembly of Hawai'i environmental nontuberculous mycobacteria reveals unexpected co-isolation with methylobacteria.</title>
        <authorList>
            <person name="Hendrix J."/>
            <person name="Epperson L.E."/>
            <person name="Tong E.I."/>
            <person name="Chan Y.L."/>
            <person name="Hasan N.A."/>
            <person name="Dawrs S.N."/>
            <person name="Norton G.J."/>
            <person name="Virdi R."/>
            <person name="Crooks J.L."/>
            <person name="Chan E.D."/>
            <person name="Honda J.R."/>
            <person name="Strong M."/>
        </authorList>
    </citation>
    <scope>NUCLEOTIDE SEQUENCE [LARGE SCALE GENOMIC DNA]</scope>
    <source>
        <strain evidence="1 2">NJH_HI01</strain>
    </source>
</reference>
<proteinExistence type="predicted"/>
<organism evidence="1 2">
    <name type="scientific">Methylorubrum rhodesianum</name>
    <dbReference type="NCBI Taxonomy" id="29427"/>
    <lineage>
        <taxon>Bacteria</taxon>
        <taxon>Pseudomonadati</taxon>
        <taxon>Pseudomonadota</taxon>
        <taxon>Alphaproteobacteria</taxon>
        <taxon>Hyphomicrobiales</taxon>
        <taxon>Methylobacteriaceae</taxon>
        <taxon>Methylorubrum</taxon>
    </lineage>
</organism>
<evidence type="ECO:0000313" key="2">
    <source>
        <dbReference type="Proteomes" id="UP001404845"/>
    </source>
</evidence>
<gene>
    <name evidence="1" type="ORF">PUR21_16500</name>
</gene>
<dbReference type="Proteomes" id="UP001404845">
    <property type="component" value="Unassembled WGS sequence"/>
</dbReference>
<evidence type="ECO:0000313" key="1">
    <source>
        <dbReference type="EMBL" id="MEN3229218.1"/>
    </source>
</evidence>
<keyword evidence="2" id="KW-1185">Reference proteome</keyword>
<comment type="caution">
    <text evidence="1">The sequence shown here is derived from an EMBL/GenBank/DDBJ whole genome shotgun (WGS) entry which is preliminary data.</text>
</comment>
<dbReference type="RefSeq" id="WP_345971235.1">
    <property type="nucleotide sequence ID" value="NZ_JAQYXL010000001.1"/>
</dbReference>
<accession>A0ABU9ZD82</accession>
<dbReference type="EMBL" id="JAQYXL010000001">
    <property type="protein sequence ID" value="MEN3229218.1"/>
    <property type="molecule type" value="Genomic_DNA"/>
</dbReference>
<protein>
    <submittedName>
        <fullName evidence="1">Uncharacterized protein</fullName>
    </submittedName>
</protein>